<sequence>MFETDKSKIRVRKVEIRLKIHKGWIGKTICSLFLTVAVALTSFSNQTIAQATTSTPTQITNPGKSIVLTKLNDKVWLHTSYQEWNGAIFDHNGLIVSTSKGVVLIDTAWGDTQKTEELLQMIKKHWKKDVVLALITHAHDDSISGIRALLNQKIDVRSTRLTAKLAKEYGYPSPNPTLDEKPVIKLGDTILEAYYPGEGHSKDNITVWLPQSKILFGGCFVKALGAKDLGNLSDANVEQWDDSVQKVIEKYPHIETVVPGHGKTGGKNLLDHTMELIKQHSQNQEAALK</sequence>
<keyword evidence="10" id="KW-0378">Hydrolase</keyword>
<keyword evidence="8" id="KW-0732">Signal</keyword>
<dbReference type="PANTHER" id="PTHR42951">
    <property type="entry name" value="METALLO-BETA-LACTAMASE DOMAIN-CONTAINING"/>
    <property type="match status" value="1"/>
</dbReference>
<reference evidence="17 18" key="1">
    <citation type="submission" date="2019-06" db="EMBL/GenBank/DDBJ databases">
        <title>Whole genome shotgun sequence of Brevibacillus formosus NBRC 15716.</title>
        <authorList>
            <person name="Hosoyama A."/>
            <person name="Uohara A."/>
            <person name="Ohji S."/>
            <person name="Ichikawa N."/>
        </authorList>
    </citation>
    <scope>NUCLEOTIDE SEQUENCE [LARGE SCALE GENOMIC DNA]</scope>
    <source>
        <strain evidence="17 18">NBRC 15716</strain>
    </source>
</reference>
<comment type="function">
    <text evidence="14">Counteracts the endogenous Pycsar antiviral defense system. Phosphodiesterase that enables metal-dependent hydrolysis of host cyclic nucleotide Pycsar defense signals such as cCMP and cUMP.</text>
</comment>
<dbReference type="PROSITE" id="PS00744">
    <property type="entry name" value="BETA_LACTAMASE_B_2"/>
    <property type="match status" value="1"/>
</dbReference>
<dbReference type="InterPro" id="IPR047917">
    <property type="entry name" value="BcII-like_MBL-B1"/>
</dbReference>
<comment type="similarity">
    <text evidence="4">Belongs to the metallo-beta-lactamase superfamily. Class-B beta-lactamase family.</text>
</comment>
<dbReference type="InterPro" id="IPR001279">
    <property type="entry name" value="Metallo-B-lactamas"/>
</dbReference>
<keyword evidence="7" id="KW-0479">Metal-binding</keyword>
<evidence type="ECO:0000256" key="15">
    <source>
        <dbReference type="ARBA" id="ARBA00048505"/>
    </source>
</evidence>
<dbReference type="InterPro" id="IPR001018">
    <property type="entry name" value="Beta-lactamase_class-B_CS"/>
</dbReference>
<comment type="catalytic activity">
    <reaction evidence="1">
        <text>a beta-lactam + H2O = a substituted beta-amino acid</text>
        <dbReference type="Rhea" id="RHEA:20401"/>
        <dbReference type="ChEBI" id="CHEBI:15377"/>
        <dbReference type="ChEBI" id="CHEBI:35627"/>
        <dbReference type="ChEBI" id="CHEBI:140347"/>
        <dbReference type="EC" id="3.5.2.6"/>
    </reaction>
</comment>
<dbReference type="InterPro" id="IPR036866">
    <property type="entry name" value="RibonucZ/Hydroxyglut_hydro"/>
</dbReference>
<dbReference type="CDD" id="cd16304">
    <property type="entry name" value="BcII-like_MBL-B1"/>
    <property type="match status" value="1"/>
</dbReference>
<organism evidence="17 18">
    <name type="scientific">Brevibacillus formosus</name>
    <dbReference type="NCBI Taxonomy" id="54913"/>
    <lineage>
        <taxon>Bacteria</taxon>
        <taxon>Bacillati</taxon>
        <taxon>Bacillota</taxon>
        <taxon>Bacilli</taxon>
        <taxon>Bacillales</taxon>
        <taxon>Paenibacillaceae</taxon>
        <taxon>Brevibacillus</taxon>
    </lineage>
</organism>
<keyword evidence="11" id="KW-0862">Zinc</keyword>
<evidence type="ECO:0000256" key="14">
    <source>
        <dbReference type="ARBA" id="ARBA00034301"/>
    </source>
</evidence>
<comment type="subunit">
    <text evidence="5">Monomer.</text>
</comment>
<evidence type="ECO:0000256" key="12">
    <source>
        <dbReference type="ARBA" id="ARBA00023251"/>
    </source>
</evidence>
<dbReference type="SUPFAM" id="SSF56281">
    <property type="entry name" value="Metallo-hydrolase/oxidoreductase"/>
    <property type="match status" value="1"/>
</dbReference>
<evidence type="ECO:0000256" key="13">
    <source>
        <dbReference type="ARBA" id="ARBA00034221"/>
    </source>
</evidence>
<evidence type="ECO:0000256" key="2">
    <source>
        <dbReference type="ARBA" id="ARBA00001947"/>
    </source>
</evidence>
<gene>
    <name evidence="17" type="ORF">BFO01nite_34000</name>
</gene>
<evidence type="ECO:0000256" key="8">
    <source>
        <dbReference type="ARBA" id="ARBA00022729"/>
    </source>
</evidence>
<evidence type="ECO:0000256" key="1">
    <source>
        <dbReference type="ARBA" id="ARBA00001526"/>
    </source>
</evidence>
<dbReference type="Gene3D" id="3.60.15.10">
    <property type="entry name" value="Ribonuclease Z/Hydroxyacylglutathione hydrolase-like"/>
    <property type="match status" value="1"/>
</dbReference>
<dbReference type="InterPro" id="IPR058199">
    <property type="entry name" value="BlaB//VIM/IMP-1"/>
</dbReference>
<evidence type="ECO:0000256" key="6">
    <source>
        <dbReference type="ARBA" id="ARBA00012865"/>
    </source>
</evidence>
<evidence type="ECO:0000259" key="16">
    <source>
        <dbReference type="SMART" id="SM00849"/>
    </source>
</evidence>
<dbReference type="NCBIfam" id="NF012229">
    <property type="entry name" value="bla_class_B_core"/>
    <property type="match status" value="1"/>
</dbReference>
<dbReference type="NCBIfam" id="NF033088">
    <property type="entry name" value="bla_subclass_B1"/>
    <property type="match status" value="1"/>
</dbReference>
<comment type="subcellular location">
    <subcellularLocation>
        <location evidence="3">Periplasm</location>
    </subcellularLocation>
</comment>
<evidence type="ECO:0000256" key="4">
    <source>
        <dbReference type="ARBA" id="ARBA00005250"/>
    </source>
</evidence>
<keyword evidence="9" id="KW-0574">Periplasm</keyword>
<evidence type="ECO:0000313" key="17">
    <source>
        <dbReference type="EMBL" id="GED59268.1"/>
    </source>
</evidence>
<proteinExistence type="inferred from homology"/>
<comment type="catalytic activity">
    <reaction evidence="15">
        <text>3',5'-cyclic UMP + H2O = UMP + H(+)</text>
        <dbReference type="Rhea" id="RHEA:70575"/>
        <dbReference type="ChEBI" id="CHEBI:15377"/>
        <dbReference type="ChEBI" id="CHEBI:15378"/>
        <dbReference type="ChEBI" id="CHEBI:57865"/>
        <dbReference type="ChEBI" id="CHEBI:184387"/>
    </reaction>
    <physiologicalReaction direction="left-to-right" evidence="15">
        <dbReference type="Rhea" id="RHEA:70576"/>
    </physiologicalReaction>
</comment>
<dbReference type="PIRSF" id="PIRSF500176">
    <property type="entry name" value="L_ASNase"/>
    <property type="match status" value="1"/>
</dbReference>
<protein>
    <recommendedName>
        <fullName evidence="6">beta-lactamase</fullName>
        <ecNumber evidence="6">3.5.2.6</ecNumber>
    </recommendedName>
</protein>
<evidence type="ECO:0000256" key="3">
    <source>
        <dbReference type="ARBA" id="ARBA00004418"/>
    </source>
</evidence>
<feature type="domain" description="Metallo-beta-lactamase" evidence="16">
    <location>
        <begin position="90"/>
        <end position="261"/>
    </location>
</feature>
<dbReference type="Proteomes" id="UP000319498">
    <property type="component" value="Unassembled WGS sequence"/>
</dbReference>
<name>A0ABQ0T7H6_9BACL</name>
<evidence type="ECO:0000256" key="5">
    <source>
        <dbReference type="ARBA" id="ARBA00011245"/>
    </source>
</evidence>
<comment type="cofactor">
    <cofactor evidence="2">
        <name>Zn(2+)</name>
        <dbReference type="ChEBI" id="CHEBI:29105"/>
    </cofactor>
</comment>
<dbReference type="Pfam" id="PF00753">
    <property type="entry name" value="Lactamase_B"/>
    <property type="match status" value="1"/>
</dbReference>
<keyword evidence="12" id="KW-0046">Antibiotic resistance</keyword>
<accession>A0ABQ0T7H6</accession>
<dbReference type="EMBL" id="BJOL01000019">
    <property type="protein sequence ID" value="GED59268.1"/>
    <property type="molecule type" value="Genomic_DNA"/>
</dbReference>
<dbReference type="EC" id="3.5.2.6" evidence="6"/>
<dbReference type="SMART" id="SM00849">
    <property type="entry name" value="Lactamase_B"/>
    <property type="match status" value="1"/>
</dbReference>
<dbReference type="InterPro" id="IPR050855">
    <property type="entry name" value="NDM-1-like"/>
</dbReference>
<keyword evidence="18" id="KW-1185">Reference proteome</keyword>
<evidence type="ECO:0000256" key="11">
    <source>
        <dbReference type="ARBA" id="ARBA00022833"/>
    </source>
</evidence>
<comment type="catalytic activity">
    <reaction evidence="13">
        <text>3',5'-cyclic CMP + H2O = CMP + H(+)</text>
        <dbReference type="Rhea" id="RHEA:72675"/>
        <dbReference type="ChEBI" id="CHEBI:15377"/>
        <dbReference type="ChEBI" id="CHEBI:15378"/>
        <dbReference type="ChEBI" id="CHEBI:58003"/>
        <dbReference type="ChEBI" id="CHEBI:60377"/>
    </reaction>
    <physiologicalReaction direction="left-to-right" evidence="13">
        <dbReference type="Rhea" id="RHEA:72676"/>
    </physiologicalReaction>
</comment>
<dbReference type="PANTHER" id="PTHR42951:SF4">
    <property type="entry name" value="ACYL-COENZYME A THIOESTERASE MBLAC2"/>
    <property type="match status" value="1"/>
</dbReference>
<evidence type="ECO:0000313" key="18">
    <source>
        <dbReference type="Proteomes" id="UP000319498"/>
    </source>
</evidence>
<evidence type="ECO:0000256" key="9">
    <source>
        <dbReference type="ARBA" id="ARBA00022764"/>
    </source>
</evidence>
<evidence type="ECO:0000256" key="7">
    <source>
        <dbReference type="ARBA" id="ARBA00022723"/>
    </source>
</evidence>
<dbReference type="PIRSF" id="PIRSF001220">
    <property type="entry name" value="L-ASNase_gatD"/>
    <property type="match status" value="1"/>
</dbReference>
<evidence type="ECO:0000256" key="10">
    <source>
        <dbReference type="ARBA" id="ARBA00022801"/>
    </source>
</evidence>
<dbReference type="InterPro" id="IPR006034">
    <property type="entry name" value="Asparaginase/glutaminase-like"/>
</dbReference>
<comment type="caution">
    <text evidence="17">The sequence shown here is derived from an EMBL/GenBank/DDBJ whole genome shotgun (WGS) entry which is preliminary data.</text>
</comment>